<dbReference type="SMART" id="SM00387">
    <property type="entry name" value="HATPase_c"/>
    <property type="match status" value="1"/>
</dbReference>
<dbReference type="EC" id="2.7.13.3" evidence="2"/>
<dbReference type="InterPro" id="IPR036890">
    <property type="entry name" value="HATPase_C_sf"/>
</dbReference>
<dbReference type="GO" id="GO:0046983">
    <property type="term" value="F:protein dimerization activity"/>
    <property type="evidence" value="ECO:0007669"/>
    <property type="project" value="InterPro"/>
</dbReference>
<evidence type="ECO:0000259" key="10">
    <source>
        <dbReference type="SMART" id="SM00387"/>
    </source>
</evidence>
<keyword evidence="7" id="KW-0067">ATP-binding</keyword>
<feature type="transmembrane region" description="Helical" evidence="9">
    <location>
        <begin position="195"/>
        <end position="218"/>
    </location>
</feature>
<evidence type="ECO:0000256" key="5">
    <source>
        <dbReference type="ARBA" id="ARBA00022741"/>
    </source>
</evidence>
<evidence type="ECO:0000256" key="2">
    <source>
        <dbReference type="ARBA" id="ARBA00012438"/>
    </source>
</evidence>
<dbReference type="InterPro" id="IPR050482">
    <property type="entry name" value="Sensor_HK_TwoCompSys"/>
</dbReference>
<keyword evidence="9" id="KW-0812">Transmembrane</keyword>
<evidence type="ECO:0000256" key="1">
    <source>
        <dbReference type="ARBA" id="ARBA00000085"/>
    </source>
</evidence>
<organism evidence="11 12">
    <name type="scientific">Nocardioides anomalus</name>
    <dbReference type="NCBI Taxonomy" id="2712223"/>
    <lineage>
        <taxon>Bacteria</taxon>
        <taxon>Bacillati</taxon>
        <taxon>Actinomycetota</taxon>
        <taxon>Actinomycetes</taxon>
        <taxon>Propionibacteriales</taxon>
        <taxon>Nocardioidaceae</taxon>
        <taxon>Nocardioides</taxon>
    </lineage>
</organism>
<dbReference type="SUPFAM" id="SSF55874">
    <property type="entry name" value="ATPase domain of HSP90 chaperone/DNA topoisomerase II/histidine kinase"/>
    <property type="match status" value="1"/>
</dbReference>
<dbReference type="Gene3D" id="3.30.565.10">
    <property type="entry name" value="Histidine kinase-like ATPase, C-terminal domain"/>
    <property type="match status" value="1"/>
</dbReference>
<sequence>MNRRATVLLPTVGGLLVGGAAVAVELVADDGSFGHQVVPGGVWIYAVVGAALAVLTGALAATGRGRLALGCSVFAVSALTAALLRAHLHWSLTAPPTGSTAGLLAEIWVVKVTTLIPQLFVSFALVLYPDGRLPGGRWRRISVASVAYSVCSGIPQILGPGTLDPVPVVGTDPGNSVFEGRHVLVAPVVGAPLEWWMPVIALFAIVVALPLQLYVPFLRWCASTGAEREQLYWVLWAVVAVGLCALADTIIREGTLDAWLITLGTALFALAMAAGLLGTRVSGEAMLTHTVVYGGLWVLVLALDLAFLSVLTFALGDSLAQQDVILAVLFCSAVIYAPVRAALWRVVRRVLLGQRENPYDVVAGLAAGLEQADEGRDQLQAVARAVGRAFGVSYVAVEVERSGGSRTTATVGTPPQDVRRLPIAYRGRVVGRLVLPARGLRTRLNRRDEALLSDLIRQAAVAARTTQLADALQDNRERLVLTREEERRRLRRDLHDGLGPSLGGAVFQLDAARLAVDRDPEAAVRQLQATETHLLGVMDDVRRLVSDLRPPALDSLGLVAALRQQGELVAGLDVRVVAAPLGHLPAAVEVAAYRIAGEALTNVARHAQARRCTIRLAVEDGALLVEVADDGTGIAADREAGVGLLSLRERADELGGRVEITCPPTGGTVVRAWLPTSVVTPQPEELLA</sequence>
<dbReference type="KEGG" id="nano:G5V58_01425"/>
<feature type="transmembrane region" description="Helical" evidence="9">
    <location>
        <begin position="140"/>
        <end position="158"/>
    </location>
</feature>
<evidence type="ECO:0000256" key="6">
    <source>
        <dbReference type="ARBA" id="ARBA00022777"/>
    </source>
</evidence>
<evidence type="ECO:0000313" key="12">
    <source>
        <dbReference type="Proteomes" id="UP000502996"/>
    </source>
</evidence>
<feature type="transmembrane region" description="Helical" evidence="9">
    <location>
        <begin position="230"/>
        <end position="252"/>
    </location>
</feature>
<dbReference type="EMBL" id="CP049257">
    <property type="protein sequence ID" value="QIG41609.1"/>
    <property type="molecule type" value="Genomic_DNA"/>
</dbReference>
<feature type="transmembrane region" description="Helical" evidence="9">
    <location>
        <begin position="42"/>
        <end position="60"/>
    </location>
</feature>
<evidence type="ECO:0000256" key="8">
    <source>
        <dbReference type="ARBA" id="ARBA00023012"/>
    </source>
</evidence>
<feature type="transmembrane region" description="Helical" evidence="9">
    <location>
        <begin position="291"/>
        <end position="313"/>
    </location>
</feature>
<keyword evidence="8" id="KW-0902">Two-component regulatory system</keyword>
<dbReference type="Proteomes" id="UP000502996">
    <property type="component" value="Chromosome"/>
</dbReference>
<dbReference type="PANTHER" id="PTHR24421:SF10">
    <property type="entry name" value="NITRATE_NITRITE SENSOR PROTEIN NARQ"/>
    <property type="match status" value="1"/>
</dbReference>
<proteinExistence type="predicted"/>
<dbReference type="Pfam" id="PF07730">
    <property type="entry name" value="HisKA_3"/>
    <property type="match status" value="1"/>
</dbReference>
<feature type="transmembrane region" description="Helical" evidence="9">
    <location>
        <begin position="67"/>
        <end position="88"/>
    </location>
</feature>
<evidence type="ECO:0000256" key="7">
    <source>
        <dbReference type="ARBA" id="ARBA00022840"/>
    </source>
</evidence>
<keyword evidence="9" id="KW-1133">Transmembrane helix</keyword>
<dbReference type="Pfam" id="PF02518">
    <property type="entry name" value="HATPase_c"/>
    <property type="match status" value="1"/>
</dbReference>
<dbReference type="GO" id="GO:0000155">
    <property type="term" value="F:phosphorelay sensor kinase activity"/>
    <property type="evidence" value="ECO:0007669"/>
    <property type="project" value="InterPro"/>
</dbReference>
<dbReference type="GO" id="GO:0005524">
    <property type="term" value="F:ATP binding"/>
    <property type="evidence" value="ECO:0007669"/>
    <property type="project" value="UniProtKB-KW"/>
</dbReference>
<dbReference type="Gene3D" id="1.20.5.1930">
    <property type="match status" value="1"/>
</dbReference>
<keyword evidence="5" id="KW-0547">Nucleotide-binding</keyword>
<name>A0A6G6W8S4_9ACTN</name>
<keyword evidence="3" id="KW-0597">Phosphoprotein</keyword>
<feature type="transmembrane region" description="Helical" evidence="9">
    <location>
        <begin position="108"/>
        <end position="128"/>
    </location>
</feature>
<keyword evidence="12" id="KW-1185">Reference proteome</keyword>
<protein>
    <recommendedName>
        <fullName evidence="2">histidine kinase</fullName>
        <ecNumber evidence="2">2.7.13.3</ecNumber>
    </recommendedName>
</protein>
<dbReference type="InterPro" id="IPR003594">
    <property type="entry name" value="HATPase_dom"/>
</dbReference>
<dbReference type="AlphaFoldDB" id="A0A6G6W8S4"/>
<keyword evidence="6 11" id="KW-0418">Kinase</keyword>
<evidence type="ECO:0000256" key="3">
    <source>
        <dbReference type="ARBA" id="ARBA00022553"/>
    </source>
</evidence>
<dbReference type="GO" id="GO:0016020">
    <property type="term" value="C:membrane"/>
    <property type="evidence" value="ECO:0007669"/>
    <property type="project" value="InterPro"/>
</dbReference>
<feature type="domain" description="Histidine kinase/HSP90-like ATPase" evidence="10">
    <location>
        <begin position="587"/>
        <end position="678"/>
    </location>
</feature>
<keyword evidence="9" id="KW-0472">Membrane</keyword>
<evidence type="ECO:0000256" key="9">
    <source>
        <dbReference type="SAM" id="Phobius"/>
    </source>
</evidence>
<feature type="transmembrane region" description="Helical" evidence="9">
    <location>
        <begin position="258"/>
        <end position="279"/>
    </location>
</feature>
<feature type="transmembrane region" description="Helical" evidence="9">
    <location>
        <begin position="325"/>
        <end position="347"/>
    </location>
</feature>
<gene>
    <name evidence="11" type="ORF">G5V58_01425</name>
</gene>
<dbReference type="CDD" id="cd16917">
    <property type="entry name" value="HATPase_UhpB-NarQ-NarX-like"/>
    <property type="match status" value="1"/>
</dbReference>
<dbReference type="RefSeq" id="WP_165228105.1">
    <property type="nucleotide sequence ID" value="NZ_CP049257.1"/>
</dbReference>
<dbReference type="PANTHER" id="PTHR24421">
    <property type="entry name" value="NITRATE/NITRITE SENSOR PROTEIN NARX-RELATED"/>
    <property type="match status" value="1"/>
</dbReference>
<reference evidence="11 12" key="1">
    <citation type="submission" date="2020-02" db="EMBL/GenBank/DDBJ databases">
        <title>Full genome sequence of Nocardioides sp. R-3366.</title>
        <authorList>
            <person name="Im W.-T."/>
        </authorList>
    </citation>
    <scope>NUCLEOTIDE SEQUENCE [LARGE SCALE GENOMIC DNA]</scope>
    <source>
        <strain evidence="11 12">R-3366</strain>
    </source>
</reference>
<evidence type="ECO:0000256" key="4">
    <source>
        <dbReference type="ARBA" id="ARBA00022679"/>
    </source>
</evidence>
<accession>A0A6G6W8S4</accession>
<keyword evidence="4" id="KW-0808">Transferase</keyword>
<evidence type="ECO:0000313" key="11">
    <source>
        <dbReference type="EMBL" id="QIG41609.1"/>
    </source>
</evidence>
<comment type="catalytic activity">
    <reaction evidence="1">
        <text>ATP + protein L-histidine = ADP + protein N-phospho-L-histidine.</text>
        <dbReference type="EC" id="2.7.13.3"/>
    </reaction>
</comment>
<dbReference type="InterPro" id="IPR011712">
    <property type="entry name" value="Sig_transdc_His_kin_sub3_dim/P"/>
</dbReference>